<protein>
    <submittedName>
        <fullName evidence="2">Ribosylnicotinamide kinase</fullName>
    </submittedName>
</protein>
<keyword evidence="2" id="KW-0418">Kinase</keyword>
<proteinExistence type="predicted"/>
<dbReference type="OrthoDB" id="5572060at2"/>
<dbReference type="SUPFAM" id="SSF53448">
    <property type="entry name" value="Nucleotide-diphospho-sugar transferases"/>
    <property type="match status" value="1"/>
</dbReference>
<dbReference type="InterPro" id="IPR025393">
    <property type="entry name" value="DUF4301"/>
</dbReference>
<dbReference type="HOGENOM" id="CLU_024244_0_0_10"/>
<gene>
    <name evidence="2" type="ORF">NMS_0675</name>
</gene>
<dbReference type="InterPro" id="IPR029044">
    <property type="entry name" value="Nucleotide-diphossugar_trans"/>
</dbReference>
<reference evidence="2 3" key="1">
    <citation type="journal article" date="2014" name="Proc. Natl. Acad. Sci. U.S.A.">
        <title>Functional characterization of flavobacteria rhodopsins reveals a unique class of light-driven chloride pump in bacteria.</title>
        <authorList>
            <person name="Yoshizawa S."/>
            <person name="Kumagai Y."/>
            <person name="Kim H."/>
            <person name="Ogura Y."/>
            <person name="Hayashi T."/>
            <person name="Iwasaki W."/>
            <person name="DeLong E.F."/>
            <person name="Kogure K."/>
        </authorList>
    </citation>
    <scope>NUCLEOTIDE SEQUENCE [LARGE SCALE GENOMIC DNA]</scope>
    <source>
        <strain evidence="2 3">S1-08</strain>
    </source>
</reference>
<evidence type="ECO:0000259" key="1">
    <source>
        <dbReference type="Pfam" id="PF14134"/>
    </source>
</evidence>
<dbReference type="GO" id="GO:0016301">
    <property type="term" value="F:kinase activity"/>
    <property type="evidence" value="ECO:0007669"/>
    <property type="project" value="UniProtKB-KW"/>
</dbReference>
<evidence type="ECO:0000313" key="2">
    <source>
        <dbReference type="EMBL" id="BAO54684.1"/>
    </source>
</evidence>
<keyword evidence="2" id="KW-0808">Transferase</keyword>
<feature type="domain" description="DUF4301" evidence="1">
    <location>
        <begin position="5"/>
        <end position="515"/>
    </location>
</feature>
<dbReference type="RefSeq" id="WP_041495394.1">
    <property type="nucleotide sequence ID" value="NZ_AP014548.1"/>
</dbReference>
<keyword evidence="3" id="KW-1185">Reference proteome</keyword>
<dbReference type="EMBL" id="AP014548">
    <property type="protein sequence ID" value="BAO54684.1"/>
    <property type="molecule type" value="Genomic_DNA"/>
</dbReference>
<dbReference type="AlphaFoldDB" id="W8VNX3"/>
<accession>W8VNX3</accession>
<name>W8VNX3_9FLAO</name>
<dbReference type="Proteomes" id="UP000031760">
    <property type="component" value="Chromosome"/>
</dbReference>
<dbReference type="KEGG" id="nmf:NMS_0675"/>
<organism evidence="2 3">
    <name type="scientific">Nonlabens marinus S1-08</name>
    <dbReference type="NCBI Taxonomy" id="1454201"/>
    <lineage>
        <taxon>Bacteria</taxon>
        <taxon>Pseudomonadati</taxon>
        <taxon>Bacteroidota</taxon>
        <taxon>Flavobacteriia</taxon>
        <taxon>Flavobacteriales</taxon>
        <taxon>Flavobacteriaceae</taxon>
        <taxon>Nonlabens</taxon>
    </lineage>
</organism>
<dbReference type="Pfam" id="PF14134">
    <property type="entry name" value="DUF4301"/>
    <property type="match status" value="1"/>
</dbReference>
<evidence type="ECO:0000313" key="3">
    <source>
        <dbReference type="Proteomes" id="UP000031760"/>
    </source>
</evidence>
<sequence length="516" mass="59334">MNFTEAQLLQLKEKGISRSTVEKQLQRFETGFPVVKLKKAALVNHGIVRIEDDRKEELVKLYEDKKTELDILKFVPASGAATRMFKFLHEFLQEFDPVVDSINSFVNKRKARDLFTFFVGIEKFPFYEEVMAALKQENANWASLPDRDKKVLFVKKMLFKDGFNYTSMPKGLVPFHKYSNHIATAFEEHLHEASSYAASQNNARLHFTIAPAFRDDFKQEFQRIQYKVERKTGIKFKISFSHQQPKTDTIAVDLDDQPILNDDGLFFFRPAGHGALLENLNDQEADLIFIKNIDNVTVTTFEEEVGTYKKMLAGLLLEIQQKCFDYLKSLETQDPSKELLQEVEGFIKYQLHATLPLDYHKYTTKYQLEAIWNRLNRPLRICGMVKNEGEPGGGPFWVFNEVGQASLQIVESAQVDQDNHKQSKIASNCTHFNPVDLVCGVRDYQGNKFDLTGFRDLETGFITHKSRMGKELKAQELPGLWNGAMAHWNTIFVEVPLITFNPVKTVNDLLKPAHQG</sequence>
<dbReference type="STRING" id="1454201.NMS_0675"/>